<organism evidence="2 3">
    <name type="scientific">Patiriisocius marinistellae</name>
    <dbReference type="NCBI Taxonomy" id="2494560"/>
    <lineage>
        <taxon>Bacteria</taxon>
        <taxon>Pseudomonadati</taxon>
        <taxon>Bacteroidota</taxon>
        <taxon>Flavobacteriia</taxon>
        <taxon>Flavobacteriales</taxon>
        <taxon>Flavobacteriaceae</taxon>
        <taxon>Patiriisocius</taxon>
    </lineage>
</organism>
<accession>A0A5J4FS10</accession>
<keyword evidence="1" id="KW-0812">Transmembrane</keyword>
<feature type="transmembrane region" description="Helical" evidence="1">
    <location>
        <begin position="49"/>
        <end position="67"/>
    </location>
</feature>
<evidence type="ECO:0008006" key="4">
    <source>
        <dbReference type="Google" id="ProtNLM"/>
    </source>
</evidence>
<protein>
    <recommendedName>
        <fullName evidence="4">Photosystem I assembly protein Ycf4</fullName>
    </recommendedName>
</protein>
<reference evidence="2 3" key="1">
    <citation type="submission" date="2019-08" db="EMBL/GenBank/DDBJ databases">
        <title>Ulvibacter marinistellae sp. nov., isolated from a starfish, Patiria pectinifera.</title>
        <authorList>
            <person name="Kawano K."/>
            <person name="Ushijima N."/>
            <person name="Kihara M."/>
            <person name="Itoh H."/>
        </authorList>
    </citation>
    <scope>NUCLEOTIDE SEQUENCE [LARGE SCALE GENOMIC DNA]</scope>
    <source>
        <strain evidence="2 3">KK4</strain>
    </source>
</reference>
<keyword evidence="1" id="KW-1133">Transmembrane helix</keyword>
<comment type="caution">
    <text evidence="2">The sequence shown here is derived from an EMBL/GenBank/DDBJ whole genome shotgun (WGS) entry which is preliminary data.</text>
</comment>
<gene>
    <name evidence="2" type="ORF">ULMS_01450</name>
</gene>
<evidence type="ECO:0000313" key="2">
    <source>
        <dbReference type="EMBL" id="GEQ84637.1"/>
    </source>
</evidence>
<evidence type="ECO:0000313" key="3">
    <source>
        <dbReference type="Proteomes" id="UP000326994"/>
    </source>
</evidence>
<dbReference type="RefSeq" id="WP_151892588.1">
    <property type="nucleotide sequence ID" value="NZ_BKCF01000001.1"/>
</dbReference>
<dbReference type="EMBL" id="BKCF01000001">
    <property type="protein sequence ID" value="GEQ84637.1"/>
    <property type="molecule type" value="Genomic_DNA"/>
</dbReference>
<proteinExistence type="predicted"/>
<feature type="transmembrane region" description="Helical" evidence="1">
    <location>
        <begin position="22"/>
        <end position="43"/>
    </location>
</feature>
<dbReference type="Proteomes" id="UP000326994">
    <property type="component" value="Unassembled WGS sequence"/>
</dbReference>
<evidence type="ECO:0000256" key="1">
    <source>
        <dbReference type="SAM" id="Phobius"/>
    </source>
</evidence>
<dbReference type="OrthoDB" id="1200950at2"/>
<dbReference type="AlphaFoldDB" id="A0A5J4FS10"/>
<keyword evidence="3" id="KW-1185">Reference proteome</keyword>
<keyword evidence="1" id="KW-0472">Membrane</keyword>
<name>A0A5J4FS10_9FLAO</name>
<sequence>MSLLVDDRYVVVKQKAKLWYEWLVPILFLLILGFCIWQIIVGVDVHTELYFYGLLIFVSSISAFYNAKKSNFIFDFKRERFKEEIQVGIIKFGWWEPMPSIEYISIYKEAENKYFLKIFISFNDGYLIEEYNNREDGIEAAYQVASRLNTSIWDGTILEDRKWIKEN</sequence>